<evidence type="ECO:0000256" key="2">
    <source>
        <dbReference type="ARBA" id="ARBA00023235"/>
    </source>
</evidence>
<dbReference type="RefSeq" id="WP_012303210.1">
    <property type="nucleotide sequence ID" value="NC_010424.1"/>
</dbReference>
<dbReference type="PANTHER" id="PTHR43732:SF1">
    <property type="entry name" value="RIBOSE 5-PHOSPHATE ISOMERASE"/>
    <property type="match status" value="1"/>
</dbReference>
<dbReference type="Proteomes" id="UP000008544">
    <property type="component" value="Chromosome"/>
</dbReference>
<keyword evidence="2 5" id="KW-0413">Isomerase</keyword>
<feature type="active site" description="Proton donor" evidence="3">
    <location>
        <position position="98"/>
    </location>
</feature>
<evidence type="ECO:0000313" key="5">
    <source>
        <dbReference type="EMBL" id="ACA60635.1"/>
    </source>
</evidence>
<dbReference type="EMBL" id="CP000860">
    <property type="protein sequence ID" value="ACA60635.1"/>
    <property type="molecule type" value="Genomic_DNA"/>
</dbReference>
<evidence type="ECO:0000256" key="4">
    <source>
        <dbReference type="PIRSR" id="PIRSR005384-2"/>
    </source>
</evidence>
<keyword evidence="6" id="KW-1185">Reference proteome</keyword>
<gene>
    <name evidence="5" type="ordered locus">Daud_2148</name>
</gene>
<dbReference type="SUPFAM" id="SSF89623">
    <property type="entry name" value="Ribose/Galactose isomerase RpiB/AlsB"/>
    <property type="match status" value="1"/>
</dbReference>
<dbReference type="NCBIfam" id="TIGR00689">
    <property type="entry name" value="rpiB_lacA_lacB"/>
    <property type="match status" value="1"/>
</dbReference>
<dbReference type="AlphaFoldDB" id="B1I6K6"/>
<feature type="binding site" evidence="4">
    <location>
        <begin position="8"/>
        <end position="9"/>
    </location>
    <ligand>
        <name>D-ribulose 5-phosphate</name>
        <dbReference type="ChEBI" id="CHEBI:58121"/>
    </ligand>
</feature>
<sequence>MRIAIACDHGGFKLKQEVLDCLKDSGFQVQDCGTFSEASVDYPDVVLPVAEAVARGEWDRAILLCGTGIGVAMVANKVPGVRAAVAHDPYSARHSRAHNDANVLALGERVVGPGLARDIVTVWLQTEFEGGRHARRVGKIAAVEEKYAPRRS</sequence>
<dbReference type="InterPro" id="IPR003500">
    <property type="entry name" value="RpiB_LacA_LacB"/>
</dbReference>
<dbReference type="GO" id="GO:0016861">
    <property type="term" value="F:intramolecular oxidoreductase activity, interconverting aldoses and ketoses"/>
    <property type="evidence" value="ECO:0007669"/>
    <property type="project" value="UniProtKB-ARBA"/>
</dbReference>
<feature type="binding site" evidence="4">
    <location>
        <begin position="66"/>
        <end position="70"/>
    </location>
    <ligand>
        <name>D-ribulose 5-phosphate</name>
        <dbReference type="ChEBI" id="CHEBI:58121"/>
    </ligand>
</feature>
<dbReference type="InterPro" id="IPR036569">
    <property type="entry name" value="RpiB_LacA_LacB_sf"/>
</dbReference>
<dbReference type="HOGENOM" id="CLU_091396_4_1_9"/>
<dbReference type="Gene3D" id="3.40.1400.10">
    <property type="entry name" value="Sugar-phosphate isomerase, RpiB/LacA/LacB"/>
    <property type="match status" value="1"/>
</dbReference>
<dbReference type="PANTHER" id="PTHR43732">
    <property type="entry name" value="RIBOSE 5-PHOSPHATE ISOMERASE-RELATED"/>
    <property type="match status" value="1"/>
</dbReference>
<dbReference type="STRING" id="477974.Daud_2148"/>
<dbReference type="InterPro" id="IPR004785">
    <property type="entry name" value="RpiB"/>
</dbReference>
<name>B1I6K6_DESAP</name>
<dbReference type="InterPro" id="IPR051812">
    <property type="entry name" value="SPI_LacAB/RpiB"/>
</dbReference>
<evidence type="ECO:0000313" key="6">
    <source>
        <dbReference type="Proteomes" id="UP000008544"/>
    </source>
</evidence>
<proteinExistence type="inferred from homology"/>
<feature type="binding site" evidence="4">
    <location>
        <position position="99"/>
    </location>
    <ligand>
        <name>D-ribulose 5-phosphate</name>
        <dbReference type="ChEBI" id="CHEBI:58121"/>
    </ligand>
</feature>
<dbReference type="eggNOG" id="COG0698">
    <property type="taxonomic scope" value="Bacteria"/>
</dbReference>
<evidence type="ECO:0000256" key="1">
    <source>
        <dbReference type="ARBA" id="ARBA00008754"/>
    </source>
</evidence>
<dbReference type="GO" id="GO:0005975">
    <property type="term" value="P:carbohydrate metabolic process"/>
    <property type="evidence" value="ECO:0007669"/>
    <property type="project" value="InterPro"/>
</dbReference>
<dbReference type="OrthoDB" id="1778624at2"/>
<dbReference type="PIRSF" id="PIRSF005384">
    <property type="entry name" value="RpiB_LacA_B"/>
    <property type="match status" value="1"/>
</dbReference>
<feature type="binding site" evidence="4">
    <location>
        <position position="136"/>
    </location>
    <ligand>
        <name>D-ribulose 5-phosphate</name>
        <dbReference type="ChEBI" id="CHEBI:58121"/>
    </ligand>
</feature>
<dbReference type="NCBIfam" id="TIGR01120">
    <property type="entry name" value="rpiB"/>
    <property type="match status" value="1"/>
</dbReference>
<feature type="binding site" evidence="4">
    <location>
        <position position="132"/>
    </location>
    <ligand>
        <name>D-ribulose 5-phosphate</name>
        <dbReference type="ChEBI" id="CHEBI:58121"/>
    </ligand>
</feature>
<evidence type="ECO:0000256" key="3">
    <source>
        <dbReference type="PIRSR" id="PIRSR005384-1"/>
    </source>
</evidence>
<reference evidence="6" key="1">
    <citation type="submission" date="2007-10" db="EMBL/GenBank/DDBJ databases">
        <title>Complete sequence of chromosome of Desulforudis audaxviator MP104C.</title>
        <authorList>
            <person name="Copeland A."/>
            <person name="Lucas S."/>
            <person name="Lapidus A."/>
            <person name="Barry K."/>
            <person name="Glavina del Rio T."/>
            <person name="Dalin E."/>
            <person name="Tice H."/>
            <person name="Bruce D."/>
            <person name="Pitluck S."/>
            <person name="Lowry S.R."/>
            <person name="Larimer F."/>
            <person name="Land M.L."/>
            <person name="Hauser L."/>
            <person name="Kyrpides N."/>
            <person name="Ivanova N.N."/>
            <person name="Richardson P."/>
        </authorList>
    </citation>
    <scope>NUCLEOTIDE SEQUENCE [LARGE SCALE GENOMIC DNA]</scope>
    <source>
        <strain evidence="6">MP104C</strain>
    </source>
</reference>
<dbReference type="NCBIfam" id="NF004051">
    <property type="entry name" value="PRK05571.1"/>
    <property type="match status" value="1"/>
</dbReference>
<reference evidence="5 6" key="2">
    <citation type="journal article" date="2008" name="Science">
        <title>Environmental genomics reveals a single-species ecosystem deep within Earth.</title>
        <authorList>
            <person name="Chivian D."/>
            <person name="Brodie E.L."/>
            <person name="Alm E.J."/>
            <person name="Culley D.E."/>
            <person name="Dehal P.S."/>
            <person name="Desantis T.Z."/>
            <person name="Gihring T.M."/>
            <person name="Lapidus A."/>
            <person name="Lin L.H."/>
            <person name="Lowry S.R."/>
            <person name="Moser D.P."/>
            <person name="Richardson P.M."/>
            <person name="Southam G."/>
            <person name="Wanger G."/>
            <person name="Pratt L.M."/>
            <person name="Andersen G.L."/>
            <person name="Hazen T.C."/>
            <person name="Brockman F.J."/>
            <person name="Arkin A.P."/>
            <person name="Onstott T.C."/>
        </authorList>
    </citation>
    <scope>NUCLEOTIDE SEQUENCE [LARGE SCALE GENOMIC DNA]</scope>
    <source>
        <strain evidence="5 6">MP104C</strain>
    </source>
</reference>
<dbReference type="KEGG" id="dau:Daud_2148"/>
<organism evidence="5 6">
    <name type="scientific">Desulforudis audaxviator (strain MP104C)</name>
    <dbReference type="NCBI Taxonomy" id="477974"/>
    <lineage>
        <taxon>Bacteria</taxon>
        <taxon>Bacillati</taxon>
        <taxon>Bacillota</taxon>
        <taxon>Clostridia</taxon>
        <taxon>Thermoanaerobacterales</taxon>
        <taxon>Candidatus Desulforudaceae</taxon>
        <taxon>Candidatus Desulforudis</taxon>
    </lineage>
</organism>
<dbReference type="Pfam" id="PF02502">
    <property type="entry name" value="LacAB_rpiB"/>
    <property type="match status" value="1"/>
</dbReference>
<feature type="binding site" evidence="4">
    <location>
        <position position="109"/>
    </location>
    <ligand>
        <name>D-ribulose 5-phosphate</name>
        <dbReference type="ChEBI" id="CHEBI:58121"/>
    </ligand>
</feature>
<accession>B1I6K6</accession>
<protein>
    <submittedName>
        <fullName evidence="5">Sugar-phosphate isomerase, RpiB/LacA/LacB family</fullName>
    </submittedName>
</protein>
<feature type="active site" description="Proton acceptor" evidence="3">
    <location>
        <position position="65"/>
    </location>
</feature>
<comment type="similarity">
    <text evidence="1">Belongs to the LacAB/RpiB family.</text>
</comment>